<comment type="caution">
    <text evidence="1">The sequence shown here is derived from an EMBL/GenBank/DDBJ whole genome shotgun (WGS) entry which is preliminary data.</text>
</comment>
<evidence type="ECO:0000313" key="1">
    <source>
        <dbReference type="EMBL" id="CAG8572534.1"/>
    </source>
</evidence>
<protein>
    <submittedName>
        <fullName evidence="1">3315_t:CDS:1</fullName>
    </submittedName>
</protein>
<organism evidence="1 2">
    <name type="scientific">Acaulospora colombiana</name>
    <dbReference type="NCBI Taxonomy" id="27376"/>
    <lineage>
        <taxon>Eukaryota</taxon>
        <taxon>Fungi</taxon>
        <taxon>Fungi incertae sedis</taxon>
        <taxon>Mucoromycota</taxon>
        <taxon>Glomeromycotina</taxon>
        <taxon>Glomeromycetes</taxon>
        <taxon>Diversisporales</taxon>
        <taxon>Acaulosporaceae</taxon>
        <taxon>Acaulospora</taxon>
    </lineage>
</organism>
<keyword evidence="2" id="KW-1185">Reference proteome</keyword>
<dbReference type="Proteomes" id="UP000789525">
    <property type="component" value="Unassembled WGS sequence"/>
</dbReference>
<gene>
    <name evidence="1" type="ORF">ACOLOM_LOCUS5655</name>
</gene>
<dbReference type="EMBL" id="CAJVPT010010672">
    <property type="protein sequence ID" value="CAG8572534.1"/>
    <property type="molecule type" value="Genomic_DNA"/>
</dbReference>
<evidence type="ECO:0000313" key="2">
    <source>
        <dbReference type="Proteomes" id="UP000789525"/>
    </source>
</evidence>
<sequence>MDVRLSPPVLYGGYEHLVKKMDPRRISLPHCAYKFVGTSTDGSLTETPDLASPNLKFSKSPSFASPANDDQLPKRGARRLCASRNRNDHLDMARHTPSRHSLAPHQSPSLDHMDRLHHHAHCERDDGRLDRPRTVSYTLYTDGVLWFLGMIVVRLWAGLTVRTRSLYPFKVLTLCLQVIVAPPTYWWMTVTTDVALTSIFVSRMVLHLRVVASPHGTLVNGGAAGSSRGRTTSRYSGEPVFTAATISTATKPASSTAAMGHHHNQHHHPHYRRSEVEVDRLVRDSMWTVQTREEWDEGGARDRGGRRPDEESWEMDVVRR</sequence>
<name>A0ACA9M6P8_9GLOM</name>
<reference evidence="1" key="1">
    <citation type="submission" date="2021-06" db="EMBL/GenBank/DDBJ databases">
        <authorList>
            <person name="Kallberg Y."/>
            <person name="Tangrot J."/>
            <person name="Rosling A."/>
        </authorList>
    </citation>
    <scope>NUCLEOTIDE SEQUENCE</scope>
    <source>
        <strain evidence="1">CL356</strain>
    </source>
</reference>
<proteinExistence type="predicted"/>
<accession>A0ACA9M6P8</accession>